<evidence type="ECO:0000256" key="9">
    <source>
        <dbReference type="ARBA" id="ARBA00023251"/>
    </source>
</evidence>
<dbReference type="PANTHER" id="PTHR43823:SF3">
    <property type="entry name" value="MULTIDRUG EXPORT PROTEIN MEPA"/>
    <property type="match status" value="1"/>
</dbReference>
<dbReference type="EMBL" id="CACRTP010000022">
    <property type="protein sequence ID" value="VYU21315.1"/>
    <property type="molecule type" value="Genomic_DNA"/>
</dbReference>
<feature type="transmembrane region" description="Helical" evidence="10">
    <location>
        <begin position="257"/>
        <end position="278"/>
    </location>
</feature>
<reference evidence="11" key="1">
    <citation type="submission" date="2019-11" db="EMBL/GenBank/DDBJ databases">
        <authorList>
            <person name="Feng L."/>
        </authorList>
    </citation>
    <scope>NUCLEOTIDE SEQUENCE</scope>
    <source>
        <strain evidence="11">FmagnaLFYP121</strain>
    </source>
</reference>
<evidence type="ECO:0000256" key="1">
    <source>
        <dbReference type="ARBA" id="ARBA00004651"/>
    </source>
</evidence>
<comment type="similarity">
    <text evidence="2">Belongs to the multi antimicrobial extrusion (MATE) (TC 2.A.66.1) family. MepA subfamily.</text>
</comment>
<evidence type="ECO:0000256" key="6">
    <source>
        <dbReference type="ARBA" id="ARBA00022692"/>
    </source>
</evidence>
<protein>
    <recommendedName>
        <fullName evidence="3">Multidrug export protein MepA</fullName>
    </recommendedName>
</protein>
<comment type="subcellular location">
    <subcellularLocation>
        <location evidence="1">Cell membrane</location>
        <topology evidence="1">Multi-pass membrane protein</topology>
    </subcellularLocation>
</comment>
<evidence type="ECO:0000313" key="11">
    <source>
        <dbReference type="EMBL" id="VYU21315.1"/>
    </source>
</evidence>
<dbReference type="PIRSF" id="PIRSF006603">
    <property type="entry name" value="DinF"/>
    <property type="match status" value="1"/>
</dbReference>
<feature type="transmembrane region" description="Helical" evidence="10">
    <location>
        <begin position="184"/>
        <end position="207"/>
    </location>
</feature>
<dbReference type="InterPro" id="IPR045070">
    <property type="entry name" value="MATE_MepA-like"/>
</dbReference>
<dbReference type="CDD" id="cd13143">
    <property type="entry name" value="MATE_MepA_like"/>
    <property type="match status" value="1"/>
</dbReference>
<feature type="transmembrane region" description="Helical" evidence="10">
    <location>
        <begin position="213"/>
        <end position="234"/>
    </location>
</feature>
<dbReference type="GO" id="GO:0042910">
    <property type="term" value="F:xenobiotic transmembrane transporter activity"/>
    <property type="evidence" value="ECO:0007669"/>
    <property type="project" value="InterPro"/>
</dbReference>
<evidence type="ECO:0000256" key="4">
    <source>
        <dbReference type="ARBA" id="ARBA00022448"/>
    </source>
</evidence>
<keyword evidence="9" id="KW-0046">Antibiotic resistance</keyword>
<dbReference type="Pfam" id="PF01554">
    <property type="entry name" value="MatE"/>
    <property type="match status" value="2"/>
</dbReference>
<dbReference type="InterPro" id="IPR002528">
    <property type="entry name" value="MATE_fam"/>
</dbReference>
<dbReference type="GO" id="GO:0005886">
    <property type="term" value="C:plasma membrane"/>
    <property type="evidence" value="ECO:0007669"/>
    <property type="project" value="UniProtKB-SubCell"/>
</dbReference>
<keyword evidence="4" id="KW-0813">Transport</keyword>
<evidence type="ECO:0000256" key="3">
    <source>
        <dbReference type="ARBA" id="ARBA00022106"/>
    </source>
</evidence>
<keyword evidence="5" id="KW-1003">Cell membrane</keyword>
<evidence type="ECO:0000256" key="8">
    <source>
        <dbReference type="ARBA" id="ARBA00023136"/>
    </source>
</evidence>
<sequence length="478" mass="53425">MYNNLYYFDKEAIIIENLNEQRSNLLGNESIPKLIWKFSVPATVGMLVQALYNVVDRIFLGAGVNQMSIGGVYLMFPIFLFLMAFGMLIGVGGNSLSSIKFGEGKKTESEIILGTSMVLSIIFGVLISAIFLLNLKWFLKIFGASDTLMPYAYEYGKIILYGAPFQMVGFAMNNFIRGEGNPRVAMVTMFIGAITNIILDYVFIFPMKMGVQGAAWATIIGQILSCIWVVRYFLSDRALLRLKKETFKLDLHYCKQIFALGSAPFAMQLVASGINIIFNNFLKIYGGDLATSSMSVIYSVSQIAFMPIFGINQGIQPILGFNFGAHKYRRVQHTLRIAIVAGTIYMVLNWAFTMLRPDLLVKIFISRPEDYAVIKDIAIPGLRIYNSMIFMLGYSIIGSSLFQAIGKPKIGFILTMTRQLIYLLPLLLIFPKLFGLTGVWSAMPVSDVLSTLTTTYFLVKSGFLVKTIHNDDEFVLGI</sequence>
<feature type="transmembrane region" description="Helical" evidence="10">
    <location>
        <begin position="111"/>
        <end position="135"/>
    </location>
</feature>
<evidence type="ECO:0000256" key="2">
    <source>
        <dbReference type="ARBA" id="ARBA00008417"/>
    </source>
</evidence>
<dbReference type="GO" id="GO:0046677">
    <property type="term" value="P:response to antibiotic"/>
    <property type="evidence" value="ECO:0007669"/>
    <property type="project" value="UniProtKB-KW"/>
</dbReference>
<evidence type="ECO:0000256" key="5">
    <source>
        <dbReference type="ARBA" id="ARBA00022475"/>
    </source>
</evidence>
<keyword evidence="6 10" id="KW-0812">Transmembrane</keyword>
<gene>
    <name evidence="11" type="primary">mepA_4</name>
    <name evidence="11" type="ORF">FMLFYP121_01611</name>
</gene>
<dbReference type="GO" id="GO:0015297">
    <property type="term" value="F:antiporter activity"/>
    <property type="evidence" value="ECO:0007669"/>
    <property type="project" value="InterPro"/>
</dbReference>
<keyword evidence="7 10" id="KW-1133">Transmembrane helix</keyword>
<proteinExistence type="inferred from homology"/>
<name>A0A6N3CZF8_FINMA</name>
<accession>A0A6N3CZF8</accession>
<dbReference type="NCBIfam" id="TIGR00797">
    <property type="entry name" value="matE"/>
    <property type="match status" value="1"/>
</dbReference>
<feature type="transmembrane region" description="Helical" evidence="10">
    <location>
        <begin position="333"/>
        <end position="352"/>
    </location>
</feature>
<dbReference type="AlphaFoldDB" id="A0A6N3CZF8"/>
<dbReference type="RefSeq" id="WP_316094386.1">
    <property type="nucleotide sequence ID" value="NZ_CACRTP010000022.1"/>
</dbReference>
<evidence type="ECO:0000256" key="7">
    <source>
        <dbReference type="ARBA" id="ARBA00022989"/>
    </source>
</evidence>
<feature type="transmembrane region" description="Helical" evidence="10">
    <location>
        <begin position="72"/>
        <end position="91"/>
    </location>
</feature>
<keyword evidence="8 10" id="KW-0472">Membrane</keyword>
<evidence type="ECO:0000256" key="10">
    <source>
        <dbReference type="SAM" id="Phobius"/>
    </source>
</evidence>
<organism evidence="11">
    <name type="scientific">Finegoldia magna</name>
    <name type="common">Peptostreptococcus magnus</name>
    <dbReference type="NCBI Taxonomy" id="1260"/>
    <lineage>
        <taxon>Bacteria</taxon>
        <taxon>Bacillati</taxon>
        <taxon>Bacillota</taxon>
        <taxon>Tissierellia</taxon>
        <taxon>Tissierellales</taxon>
        <taxon>Peptoniphilaceae</taxon>
        <taxon>Finegoldia</taxon>
    </lineage>
</organism>
<dbReference type="InterPro" id="IPR048279">
    <property type="entry name" value="MdtK-like"/>
</dbReference>
<feature type="transmembrane region" description="Helical" evidence="10">
    <location>
        <begin position="384"/>
        <end position="402"/>
    </location>
</feature>
<feature type="transmembrane region" description="Helical" evidence="10">
    <location>
        <begin position="422"/>
        <end position="443"/>
    </location>
</feature>
<dbReference type="InterPro" id="IPR051327">
    <property type="entry name" value="MATE_MepA_subfamily"/>
</dbReference>
<dbReference type="PANTHER" id="PTHR43823">
    <property type="entry name" value="SPORULATION PROTEIN YKVU"/>
    <property type="match status" value="1"/>
</dbReference>